<keyword evidence="2" id="KW-1185">Reference proteome</keyword>
<accession>A0AAU9J2A4</accession>
<protein>
    <submittedName>
        <fullName evidence="1">Uncharacterized protein</fullName>
    </submittedName>
</protein>
<gene>
    <name evidence="1" type="ORF">BSTOLATCC_MIC26263</name>
</gene>
<reference evidence="1" key="1">
    <citation type="submission" date="2021-09" db="EMBL/GenBank/DDBJ databases">
        <authorList>
            <consortium name="AG Swart"/>
            <person name="Singh M."/>
            <person name="Singh A."/>
            <person name="Seah K."/>
            <person name="Emmerich C."/>
        </authorList>
    </citation>
    <scope>NUCLEOTIDE SEQUENCE</scope>
    <source>
        <strain evidence="1">ATCC30299</strain>
    </source>
</reference>
<sequence>MVQEAFSCLKYRSKLEVPASPLNKFLFWVIRSTNIFLKKKTIIYNYNSTKQTDFQKLKEAKLNEQIIFS</sequence>
<comment type="caution">
    <text evidence="1">The sequence shown here is derived from an EMBL/GenBank/DDBJ whole genome shotgun (WGS) entry which is preliminary data.</text>
</comment>
<proteinExistence type="predicted"/>
<dbReference type="AlphaFoldDB" id="A0AAU9J2A4"/>
<evidence type="ECO:0000313" key="1">
    <source>
        <dbReference type="EMBL" id="CAG9320346.1"/>
    </source>
</evidence>
<dbReference type="EMBL" id="CAJZBQ010000025">
    <property type="protein sequence ID" value="CAG9320346.1"/>
    <property type="molecule type" value="Genomic_DNA"/>
</dbReference>
<dbReference type="Proteomes" id="UP001162131">
    <property type="component" value="Unassembled WGS sequence"/>
</dbReference>
<evidence type="ECO:0000313" key="2">
    <source>
        <dbReference type="Proteomes" id="UP001162131"/>
    </source>
</evidence>
<organism evidence="1 2">
    <name type="scientific">Blepharisma stoltei</name>
    <dbReference type="NCBI Taxonomy" id="1481888"/>
    <lineage>
        <taxon>Eukaryota</taxon>
        <taxon>Sar</taxon>
        <taxon>Alveolata</taxon>
        <taxon>Ciliophora</taxon>
        <taxon>Postciliodesmatophora</taxon>
        <taxon>Heterotrichea</taxon>
        <taxon>Heterotrichida</taxon>
        <taxon>Blepharismidae</taxon>
        <taxon>Blepharisma</taxon>
    </lineage>
</organism>
<name>A0AAU9J2A4_9CILI</name>